<organism evidence="3 4">
    <name type="scientific">Rubripirellula lacrimiformis</name>
    <dbReference type="NCBI Taxonomy" id="1930273"/>
    <lineage>
        <taxon>Bacteria</taxon>
        <taxon>Pseudomonadati</taxon>
        <taxon>Planctomycetota</taxon>
        <taxon>Planctomycetia</taxon>
        <taxon>Pirellulales</taxon>
        <taxon>Pirellulaceae</taxon>
        <taxon>Rubripirellula</taxon>
    </lineage>
</organism>
<dbReference type="Proteomes" id="UP000318538">
    <property type="component" value="Chromosome"/>
</dbReference>
<dbReference type="PANTHER" id="PTHR42850:SF2">
    <property type="entry name" value="BLL5683 PROTEIN"/>
    <property type="match status" value="1"/>
</dbReference>
<dbReference type="InterPro" id="IPR011152">
    <property type="entry name" value="Pesterase_MJ0912"/>
</dbReference>
<dbReference type="Gene3D" id="3.60.21.10">
    <property type="match status" value="1"/>
</dbReference>
<dbReference type="SUPFAM" id="SSF56300">
    <property type="entry name" value="Metallo-dependent phosphatases"/>
    <property type="match status" value="1"/>
</dbReference>
<dbReference type="PIRSF" id="PIRSF000883">
    <property type="entry name" value="Pesterase_MJ0912"/>
    <property type="match status" value="1"/>
</dbReference>
<dbReference type="RefSeq" id="WP_145177802.1">
    <property type="nucleotide sequence ID" value="NZ_CP036525.1"/>
</dbReference>
<accession>A0A517NB00</accession>
<evidence type="ECO:0000313" key="3">
    <source>
        <dbReference type="EMBL" id="QDT04307.1"/>
    </source>
</evidence>
<feature type="domain" description="Calcineurin-like phosphoesterase" evidence="2">
    <location>
        <begin position="4"/>
        <end position="213"/>
    </location>
</feature>
<dbReference type="InterPro" id="IPR029052">
    <property type="entry name" value="Metallo-depent_PP-like"/>
</dbReference>
<evidence type="ECO:0000256" key="1">
    <source>
        <dbReference type="ARBA" id="ARBA00008950"/>
    </source>
</evidence>
<reference evidence="3 4" key="1">
    <citation type="submission" date="2019-02" db="EMBL/GenBank/DDBJ databases">
        <title>Deep-cultivation of Planctomycetes and their phenomic and genomic characterization uncovers novel biology.</title>
        <authorList>
            <person name="Wiegand S."/>
            <person name="Jogler M."/>
            <person name="Boedeker C."/>
            <person name="Pinto D."/>
            <person name="Vollmers J."/>
            <person name="Rivas-Marin E."/>
            <person name="Kohn T."/>
            <person name="Peeters S.H."/>
            <person name="Heuer A."/>
            <person name="Rast P."/>
            <person name="Oberbeckmann S."/>
            <person name="Bunk B."/>
            <person name="Jeske O."/>
            <person name="Meyerdierks A."/>
            <person name="Storesund J.E."/>
            <person name="Kallscheuer N."/>
            <person name="Luecker S."/>
            <person name="Lage O.M."/>
            <person name="Pohl T."/>
            <person name="Merkel B.J."/>
            <person name="Hornburger P."/>
            <person name="Mueller R.-W."/>
            <person name="Bruemmer F."/>
            <person name="Labrenz M."/>
            <person name="Spormann A.M."/>
            <person name="Op den Camp H."/>
            <person name="Overmann J."/>
            <person name="Amann R."/>
            <person name="Jetten M.S.M."/>
            <person name="Mascher T."/>
            <person name="Medema M.H."/>
            <person name="Devos D.P."/>
            <person name="Kaster A.-K."/>
            <person name="Ovreas L."/>
            <person name="Rohde M."/>
            <person name="Galperin M.Y."/>
            <person name="Jogler C."/>
        </authorList>
    </citation>
    <scope>NUCLEOTIDE SEQUENCE [LARGE SCALE GENOMIC DNA]</scope>
    <source>
        <strain evidence="3 4">K22_7</strain>
    </source>
</reference>
<comment type="similarity">
    <text evidence="1">Belongs to the metallophosphoesterase superfamily. YfcE family.</text>
</comment>
<dbReference type="AlphaFoldDB" id="A0A517NB00"/>
<dbReference type="GO" id="GO:0016791">
    <property type="term" value="F:phosphatase activity"/>
    <property type="evidence" value="ECO:0007669"/>
    <property type="project" value="TreeGrafter"/>
</dbReference>
<dbReference type="PANTHER" id="PTHR42850">
    <property type="entry name" value="METALLOPHOSPHOESTERASE"/>
    <property type="match status" value="1"/>
</dbReference>
<dbReference type="GO" id="GO:0005737">
    <property type="term" value="C:cytoplasm"/>
    <property type="evidence" value="ECO:0007669"/>
    <property type="project" value="TreeGrafter"/>
</dbReference>
<dbReference type="Pfam" id="PF12850">
    <property type="entry name" value="Metallophos_2"/>
    <property type="match status" value="1"/>
</dbReference>
<dbReference type="InterPro" id="IPR050126">
    <property type="entry name" value="Ap4A_hydrolase"/>
</dbReference>
<dbReference type="EMBL" id="CP036525">
    <property type="protein sequence ID" value="QDT04307.1"/>
    <property type="molecule type" value="Genomic_DNA"/>
</dbReference>
<proteinExistence type="inferred from homology"/>
<dbReference type="InterPro" id="IPR024654">
    <property type="entry name" value="Calcineurin-like_PHP_lpxH"/>
</dbReference>
<gene>
    <name evidence="3" type="ORF">K227x_26970</name>
</gene>
<keyword evidence="4" id="KW-1185">Reference proteome</keyword>
<evidence type="ECO:0000313" key="4">
    <source>
        <dbReference type="Proteomes" id="UP000318538"/>
    </source>
</evidence>
<sequence>MTRTAILSDIHGNLTALEAVLADVADQNVDRIVCLGDVIGYGPAPCQCLDKVMEFDFCVLGNHDSSALFDPEGFNIAAEQAIFWTRSQIECSSDGPAASQRRMKYLCSLPRMVDEGSAMFVHGSPRSPTNEYVFPEDTQNIKKMEKLFSLIKHLCFQGHTHVPGVFTSDLRFVRPVDTGSGYSIANTNQRLMVNVGSVGQPRDGDPRSCYVVYDEDVLQFRRVEYDIEKVVKAIEAEPDLDDLLGYRLREGR</sequence>
<dbReference type="OrthoDB" id="9800565at2"/>
<dbReference type="KEGG" id="rlc:K227x_26970"/>
<protein>
    <submittedName>
        <fullName evidence="3">Phosphodiesterase</fullName>
    </submittedName>
</protein>
<evidence type="ECO:0000259" key="2">
    <source>
        <dbReference type="Pfam" id="PF12850"/>
    </source>
</evidence>
<dbReference type="CDD" id="cd00838">
    <property type="entry name" value="MPP_superfamily"/>
    <property type="match status" value="1"/>
</dbReference>
<name>A0A517NB00_9BACT</name>